<feature type="compositionally biased region" description="Low complexity" evidence="1">
    <location>
        <begin position="75"/>
        <end position="86"/>
    </location>
</feature>
<feature type="compositionally biased region" description="Gly residues" evidence="1">
    <location>
        <begin position="87"/>
        <end position="96"/>
    </location>
</feature>
<feature type="region of interest" description="Disordered" evidence="1">
    <location>
        <begin position="73"/>
        <end position="104"/>
    </location>
</feature>
<proteinExistence type="predicted"/>
<accession>A0A8T1RW56</accession>
<protein>
    <submittedName>
        <fullName evidence="2">Semaphorin 3F</fullName>
    </submittedName>
</protein>
<organism evidence="2 3">
    <name type="scientific">Chelydra serpentina</name>
    <name type="common">Snapping turtle</name>
    <name type="synonym">Testudo serpentina</name>
    <dbReference type="NCBI Taxonomy" id="8475"/>
    <lineage>
        <taxon>Eukaryota</taxon>
        <taxon>Metazoa</taxon>
        <taxon>Chordata</taxon>
        <taxon>Craniata</taxon>
        <taxon>Vertebrata</taxon>
        <taxon>Euteleostomi</taxon>
        <taxon>Archelosauria</taxon>
        <taxon>Testudinata</taxon>
        <taxon>Testudines</taxon>
        <taxon>Cryptodira</taxon>
        <taxon>Durocryptodira</taxon>
        <taxon>Americhelydia</taxon>
        <taxon>Chelydroidea</taxon>
        <taxon>Chelydridae</taxon>
        <taxon>Chelydra</taxon>
    </lineage>
</organism>
<comment type="caution">
    <text evidence="2">The sequence shown here is derived from an EMBL/GenBank/DDBJ whole genome shotgun (WGS) entry which is preliminary data.</text>
</comment>
<evidence type="ECO:0000313" key="3">
    <source>
        <dbReference type="Proteomes" id="UP000765507"/>
    </source>
</evidence>
<dbReference type="Gene3D" id="2.130.10.10">
    <property type="entry name" value="YVTN repeat-like/Quinoprotein amine dehydrogenase"/>
    <property type="match status" value="1"/>
</dbReference>
<keyword evidence="3" id="KW-1185">Reference proteome</keyword>
<gene>
    <name evidence="2" type="ORF">G0U57_017573</name>
</gene>
<dbReference type="OrthoDB" id="9428739at2759"/>
<feature type="non-terminal residue" evidence="2">
    <location>
        <position position="1"/>
    </location>
</feature>
<evidence type="ECO:0000256" key="1">
    <source>
        <dbReference type="SAM" id="MobiDB-lite"/>
    </source>
</evidence>
<reference evidence="2 3" key="1">
    <citation type="journal article" date="2020" name="G3 (Bethesda)">
        <title>Draft Genome of the Common Snapping Turtle, Chelydra serpentina, a Model for Phenotypic Plasticity in Reptiles.</title>
        <authorList>
            <person name="Das D."/>
            <person name="Singh S.K."/>
            <person name="Bierstedt J."/>
            <person name="Erickson A."/>
            <person name="Galli G.L.J."/>
            <person name="Crossley D.A. 2nd"/>
            <person name="Rhen T."/>
        </authorList>
    </citation>
    <scope>NUCLEOTIDE SEQUENCE [LARGE SCALE GENOMIC DNA]</scope>
    <source>
        <strain evidence="2">KW</strain>
    </source>
</reference>
<dbReference type="Proteomes" id="UP000765507">
    <property type="component" value="Unassembled WGS sequence"/>
</dbReference>
<sequence length="104" mass="11168">APPAPPELLQTRTVRPFAFGFNTSDFRILLLDQDQDRLYLGARDFLLALDLHNLNKEPLIVRAPDAWVLPRLRAGPRTPGSSPGSGLRVGGLGPGRLGPPPAPG</sequence>
<name>A0A8T1RW56_CHESE</name>
<dbReference type="InterPro" id="IPR015943">
    <property type="entry name" value="WD40/YVTN_repeat-like_dom_sf"/>
</dbReference>
<dbReference type="InterPro" id="IPR036352">
    <property type="entry name" value="Semap_dom_sf"/>
</dbReference>
<dbReference type="EMBL" id="JAHGAV010006040">
    <property type="protein sequence ID" value="KAG6920523.1"/>
    <property type="molecule type" value="Genomic_DNA"/>
</dbReference>
<evidence type="ECO:0000313" key="2">
    <source>
        <dbReference type="EMBL" id="KAG6920523.1"/>
    </source>
</evidence>
<dbReference type="AlphaFoldDB" id="A0A8T1RW56"/>
<dbReference type="SUPFAM" id="SSF101912">
    <property type="entry name" value="Sema domain"/>
    <property type="match status" value="1"/>
</dbReference>